<dbReference type="SUPFAM" id="SSF109604">
    <property type="entry name" value="HD-domain/PDEase-like"/>
    <property type="match status" value="1"/>
</dbReference>
<dbReference type="Gene3D" id="1.10.3210.10">
    <property type="entry name" value="Hypothetical protein af1432"/>
    <property type="match status" value="1"/>
</dbReference>
<evidence type="ECO:0000313" key="1">
    <source>
        <dbReference type="EMBL" id="MFD1605562.1"/>
    </source>
</evidence>
<comment type="caution">
    <text evidence="1">The sequence shown here is derived from an EMBL/GenBank/DDBJ whole genome shotgun (WGS) entry which is preliminary data.</text>
</comment>
<name>A0ABW4HK92_9FLAO</name>
<proteinExistence type="predicted"/>
<organism evidence="1 2">
    <name type="scientific">Flavobacterium artemisiae</name>
    <dbReference type="NCBI Taxonomy" id="2126556"/>
    <lineage>
        <taxon>Bacteria</taxon>
        <taxon>Pseudomonadati</taxon>
        <taxon>Bacteroidota</taxon>
        <taxon>Flavobacteriia</taxon>
        <taxon>Flavobacteriales</taxon>
        <taxon>Flavobacteriaceae</taxon>
        <taxon>Flavobacterium</taxon>
    </lineage>
</organism>
<dbReference type="RefSeq" id="WP_379813380.1">
    <property type="nucleotide sequence ID" value="NZ_JBHUDZ010000018.1"/>
</dbReference>
<gene>
    <name evidence="1" type="ORF">ACFSC2_22695</name>
</gene>
<dbReference type="EMBL" id="JBHUDZ010000018">
    <property type="protein sequence ID" value="MFD1605562.1"/>
    <property type="molecule type" value="Genomic_DNA"/>
</dbReference>
<accession>A0ABW4HK92</accession>
<dbReference type="Pfam" id="PF13328">
    <property type="entry name" value="HD_4"/>
    <property type="match status" value="1"/>
</dbReference>
<keyword evidence="2" id="KW-1185">Reference proteome</keyword>
<reference evidence="2" key="1">
    <citation type="journal article" date="2019" name="Int. J. Syst. Evol. Microbiol.">
        <title>The Global Catalogue of Microorganisms (GCM) 10K type strain sequencing project: providing services to taxonomists for standard genome sequencing and annotation.</title>
        <authorList>
            <consortium name="The Broad Institute Genomics Platform"/>
            <consortium name="The Broad Institute Genome Sequencing Center for Infectious Disease"/>
            <person name="Wu L."/>
            <person name="Ma J."/>
        </authorList>
    </citation>
    <scope>NUCLEOTIDE SEQUENCE [LARGE SCALE GENOMIC DNA]</scope>
    <source>
        <strain evidence="2">CCUG 70865</strain>
    </source>
</reference>
<dbReference type="PANTHER" id="PTHR46246:SF1">
    <property type="entry name" value="GUANOSINE-3',5'-BIS(DIPHOSPHATE) 3'-PYROPHOSPHOHYDROLASE MESH1"/>
    <property type="match status" value="1"/>
</dbReference>
<evidence type="ECO:0000313" key="2">
    <source>
        <dbReference type="Proteomes" id="UP001597138"/>
    </source>
</evidence>
<dbReference type="InterPro" id="IPR052194">
    <property type="entry name" value="MESH1"/>
</dbReference>
<protein>
    <submittedName>
        <fullName evidence="1">HD domain-containing protein</fullName>
    </submittedName>
</protein>
<sequence length="183" mass="21140">MKNWSIDHLQKTWNLIAKLHQGQKYGGDEEGLQIEYINHIGSVTFEILQALQHDETLNGDFAVSCALLHDSIEDTPFTFDSVKDLFGETVANGVSALTKNTSLDKDDQMIDSLTRIKKQPKEVWSVKMADRICNLYSPPFYWTTEKKKQYHTESLLVYENLKEGNAYLANRLKEKIDHYVSYF</sequence>
<dbReference type="PANTHER" id="PTHR46246">
    <property type="entry name" value="GUANOSINE-3',5'-BIS(DIPHOSPHATE) 3'-PYROPHOSPHOHYDROLASE MESH1"/>
    <property type="match status" value="1"/>
</dbReference>
<dbReference type="Proteomes" id="UP001597138">
    <property type="component" value="Unassembled WGS sequence"/>
</dbReference>